<evidence type="ECO:0000256" key="1">
    <source>
        <dbReference type="SAM" id="SignalP"/>
    </source>
</evidence>
<gene>
    <name evidence="2" type="ORF">AWE51_11215</name>
</gene>
<keyword evidence="1" id="KW-0732">Signal</keyword>
<protein>
    <submittedName>
        <fullName evidence="2">Uncharacterized protein</fullName>
    </submittedName>
</protein>
<reference evidence="2 3" key="1">
    <citation type="submission" date="2016-01" db="EMBL/GenBank/DDBJ databases">
        <title>The draft genome sequence of Aquimarina sp. RZW4-3-2.</title>
        <authorList>
            <person name="Wang Y."/>
        </authorList>
    </citation>
    <scope>NUCLEOTIDE SEQUENCE [LARGE SCALE GENOMIC DNA]</scope>
    <source>
        <strain evidence="2 3">RZW4-3-2</strain>
    </source>
</reference>
<dbReference type="RefSeq" id="WP_066316882.1">
    <property type="nucleotide sequence ID" value="NZ_LQRT01000035.1"/>
</dbReference>
<keyword evidence="3" id="KW-1185">Reference proteome</keyword>
<comment type="caution">
    <text evidence="2">The sequence shown here is derived from an EMBL/GenBank/DDBJ whole genome shotgun (WGS) entry which is preliminary data.</text>
</comment>
<dbReference type="AlphaFoldDB" id="A0A162YGT3"/>
<sequence length="123" mass="14336">MKLKVLIIILLLCFCSVSFGQDYKSNLTSVKTIDDQLLEEKYDANEEVAVADRLVLKTSVEKISEKDKQFFSRKEWRKIKKQLLKNKKRISKSKEAIHTTKIMDTVFIEIPIKNNLRSSLSGW</sequence>
<dbReference type="Proteomes" id="UP000076715">
    <property type="component" value="Unassembled WGS sequence"/>
</dbReference>
<dbReference type="OrthoDB" id="1164636at2"/>
<organism evidence="2 3">
    <name type="scientific">Aquimarina aggregata</name>
    <dbReference type="NCBI Taxonomy" id="1642818"/>
    <lineage>
        <taxon>Bacteria</taxon>
        <taxon>Pseudomonadati</taxon>
        <taxon>Bacteroidota</taxon>
        <taxon>Flavobacteriia</taxon>
        <taxon>Flavobacteriales</taxon>
        <taxon>Flavobacteriaceae</taxon>
        <taxon>Aquimarina</taxon>
    </lineage>
</organism>
<feature type="chain" id="PRO_5007841189" evidence="1">
    <location>
        <begin position="21"/>
        <end position="123"/>
    </location>
</feature>
<accession>A0A162YGT3</accession>
<feature type="signal peptide" evidence="1">
    <location>
        <begin position="1"/>
        <end position="20"/>
    </location>
</feature>
<dbReference type="EMBL" id="LQRT01000035">
    <property type="protein sequence ID" value="KZS39120.1"/>
    <property type="molecule type" value="Genomic_DNA"/>
</dbReference>
<name>A0A162YGT3_9FLAO</name>
<proteinExistence type="predicted"/>
<evidence type="ECO:0000313" key="2">
    <source>
        <dbReference type="EMBL" id="KZS39120.1"/>
    </source>
</evidence>
<evidence type="ECO:0000313" key="3">
    <source>
        <dbReference type="Proteomes" id="UP000076715"/>
    </source>
</evidence>
<dbReference type="STRING" id="1642818.AWE51_11215"/>